<dbReference type="Pfam" id="PF04542">
    <property type="entry name" value="Sigma70_r2"/>
    <property type="match status" value="1"/>
</dbReference>
<dbReference type="InterPro" id="IPR014288">
    <property type="entry name" value="RNA_pol_sigma-B"/>
</dbReference>
<organism evidence="8 9">
    <name type="scientific">Heyndrickxia camelliae</name>
    <dbReference type="NCBI Taxonomy" id="1707093"/>
    <lineage>
        <taxon>Bacteria</taxon>
        <taxon>Bacillati</taxon>
        <taxon>Bacillota</taxon>
        <taxon>Bacilli</taxon>
        <taxon>Bacillales</taxon>
        <taxon>Bacillaceae</taxon>
        <taxon>Heyndrickxia</taxon>
    </lineage>
</organism>
<dbReference type="NCBIfam" id="TIGR02937">
    <property type="entry name" value="sigma70-ECF"/>
    <property type="match status" value="1"/>
</dbReference>
<dbReference type="PRINTS" id="PR00046">
    <property type="entry name" value="SIGMA70FCT"/>
</dbReference>
<dbReference type="Pfam" id="PF04545">
    <property type="entry name" value="Sigma70_r4"/>
    <property type="match status" value="1"/>
</dbReference>
<evidence type="ECO:0000313" key="8">
    <source>
        <dbReference type="EMBL" id="PKR82530.1"/>
    </source>
</evidence>
<comment type="caution">
    <text evidence="8">The sequence shown here is derived from an EMBL/GenBank/DDBJ whole genome shotgun (WGS) entry which is preliminary data.</text>
</comment>
<dbReference type="GO" id="GO:0006352">
    <property type="term" value="P:DNA-templated transcription initiation"/>
    <property type="evidence" value="ECO:0007669"/>
    <property type="project" value="InterPro"/>
</dbReference>
<dbReference type="InterPro" id="IPR014322">
    <property type="entry name" value="RNA_pol_sigma-B/F/G"/>
</dbReference>
<evidence type="ECO:0000256" key="1">
    <source>
        <dbReference type="ARBA" id="ARBA00023015"/>
    </source>
</evidence>
<dbReference type="PROSITE" id="PS00715">
    <property type="entry name" value="SIGMA70_1"/>
    <property type="match status" value="1"/>
</dbReference>
<gene>
    <name evidence="8" type="ORF">CWO92_23865</name>
</gene>
<dbReference type="Proteomes" id="UP000233440">
    <property type="component" value="Unassembled WGS sequence"/>
</dbReference>
<comment type="function">
    <text evidence="5">Sigma factors are initiation factors that promote the attachment of RNA polymerase to specific initiation sites and are then released.</text>
</comment>
<dbReference type="InterPro" id="IPR014284">
    <property type="entry name" value="RNA_pol_sigma-70_dom"/>
</dbReference>
<dbReference type="Gene3D" id="1.10.10.10">
    <property type="entry name" value="Winged helix-like DNA-binding domain superfamily/Winged helix DNA-binding domain"/>
    <property type="match status" value="2"/>
</dbReference>
<dbReference type="GO" id="GO:0003677">
    <property type="term" value="F:DNA binding"/>
    <property type="evidence" value="ECO:0007669"/>
    <property type="project" value="UniProtKB-KW"/>
</dbReference>
<keyword evidence="2 5" id="KW-0731">Sigma factor</keyword>
<dbReference type="Gene3D" id="1.20.120.1810">
    <property type="match status" value="1"/>
</dbReference>
<dbReference type="PROSITE" id="PS00716">
    <property type="entry name" value="SIGMA70_2"/>
    <property type="match status" value="1"/>
</dbReference>
<evidence type="ECO:0000259" key="7">
    <source>
        <dbReference type="PROSITE" id="PS00716"/>
    </source>
</evidence>
<accession>A0A2N3LCZ4</accession>
<feature type="domain" description="RNA polymerase sigma-70" evidence="7">
    <location>
        <begin position="223"/>
        <end position="249"/>
    </location>
</feature>
<evidence type="ECO:0000313" key="9">
    <source>
        <dbReference type="Proteomes" id="UP000233440"/>
    </source>
</evidence>
<dbReference type="SUPFAM" id="SSF88659">
    <property type="entry name" value="Sigma3 and sigma4 domains of RNA polymerase sigma factors"/>
    <property type="match status" value="2"/>
</dbReference>
<keyword evidence="9" id="KW-1185">Reference proteome</keyword>
<dbReference type="EMBL" id="PIQO01000038">
    <property type="protein sequence ID" value="PKR82530.1"/>
    <property type="molecule type" value="Genomic_DNA"/>
</dbReference>
<evidence type="ECO:0000256" key="2">
    <source>
        <dbReference type="ARBA" id="ARBA00023082"/>
    </source>
</evidence>
<dbReference type="InterPro" id="IPR013324">
    <property type="entry name" value="RNA_pol_sigma_r3/r4-like"/>
</dbReference>
<dbReference type="Pfam" id="PF04539">
    <property type="entry name" value="Sigma70_r3"/>
    <property type="match status" value="1"/>
</dbReference>
<evidence type="ECO:0000256" key="4">
    <source>
        <dbReference type="ARBA" id="ARBA00023163"/>
    </source>
</evidence>
<dbReference type="InterPro" id="IPR013325">
    <property type="entry name" value="RNA_pol_sigma_r2"/>
</dbReference>
<dbReference type="RefSeq" id="WP_101356687.1">
    <property type="nucleotide sequence ID" value="NZ_PIQO01000038.1"/>
</dbReference>
<dbReference type="CDD" id="cd06171">
    <property type="entry name" value="Sigma70_r4"/>
    <property type="match status" value="1"/>
</dbReference>
<proteinExistence type="inferred from homology"/>
<evidence type="ECO:0000259" key="6">
    <source>
        <dbReference type="PROSITE" id="PS00715"/>
    </source>
</evidence>
<dbReference type="InterPro" id="IPR007624">
    <property type="entry name" value="RNA_pol_sigma70_r3"/>
</dbReference>
<evidence type="ECO:0000256" key="3">
    <source>
        <dbReference type="ARBA" id="ARBA00023125"/>
    </source>
</evidence>
<reference evidence="8 9" key="1">
    <citation type="submission" date="2017-11" db="EMBL/GenBank/DDBJ databases">
        <title>Bacillus camelliae sp. nov., isolated from pu'er tea.</title>
        <authorList>
            <person name="Niu L."/>
        </authorList>
    </citation>
    <scope>NUCLEOTIDE SEQUENCE [LARGE SCALE GENOMIC DNA]</scope>
    <source>
        <strain evidence="8 9">7578-1</strain>
    </source>
</reference>
<name>A0A2N3LCZ4_9BACI</name>
<keyword evidence="3 5" id="KW-0238">DNA-binding</keyword>
<dbReference type="InterPro" id="IPR007630">
    <property type="entry name" value="RNA_pol_sigma70_r4"/>
</dbReference>
<dbReference type="GO" id="GO:0016987">
    <property type="term" value="F:sigma factor activity"/>
    <property type="evidence" value="ECO:0007669"/>
    <property type="project" value="UniProtKB-KW"/>
</dbReference>
<dbReference type="PANTHER" id="PTHR30385:SF4">
    <property type="entry name" value="RNA POLYMERASE SIGMA-E FACTOR"/>
    <property type="match status" value="1"/>
</dbReference>
<dbReference type="NCBIfam" id="TIGR02941">
    <property type="entry name" value="Sigma_B"/>
    <property type="match status" value="1"/>
</dbReference>
<dbReference type="InterPro" id="IPR000943">
    <property type="entry name" value="RNA_pol_sigma70"/>
</dbReference>
<keyword evidence="4 5" id="KW-0804">Transcription</keyword>
<dbReference type="OrthoDB" id="9809557at2"/>
<dbReference type="PANTHER" id="PTHR30385">
    <property type="entry name" value="SIGMA FACTOR F FLAGELLAR"/>
    <property type="match status" value="1"/>
</dbReference>
<dbReference type="NCBIfam" id="TIGR02980">
    <property type="entry name" value="SigBFG"/>
    <property type="match status" value="1"/>
</dbReference>
<feature type="domain" description="RNA polymerase sigma-70" evidence="6">
    <location>
        <begin position="58"/>
        <end position="71"/>
    </location>
</feature>
<dbReference type="AlphaFoldDB" id="A0A2N3LCZ4"/>
<evidence type="ECO:0000256" key="5">
    <source>
        <dbReference type="RuleBase" id="RU362124"/>
    </source>
</evidence>
<protein>
    <recommendedName>
        <fullName evidence="5">RNA polymerase sigma factor</fullName>
    </recommendedName>
</protein>
<keyword evidence="1 5" id="KW-0805">Transcription regulation</keyword>
<sequence length="266" mass="30510">MGKLSQPKSLESNQVVSLIKSFQQNGDEEIQEKLVRHFEKLVDSIARKYSKGNHYHEDIFQVGIIGLLGAMRRYDESFGKGFEAFAVPTIVGEIKRFLRDKTWSVHVPRRIKELGPKIKKAAEELTIELQRSPRIDEIALRINISEEEVLEAMEMGKSYQSLSVDHSIESDSDGSTVTLLDIVGNVDNGYEKVDQRLVVDKALHVLSEQERQIIHYTYLENMSQKETGLKLGISQMHVSRLQRRAIKKLREAIFEEEAIHSEKYLS</sequence>
<dbReference type="SUPFAM" id="SSF88946">
    <property type="entry name" value="Sigma2 domain of RNA polymerase sigma factors"/>
    <property type="match status" value="1"/>
</dbReference>
<dbReference type="InterPro" id="IPR036388">
    <property type="entry name" value="WH-like_DNA-bd_sf"/>
</dbReference>
<comment type="similarity">
    <text evidence="5">Belongs to the sigma-70 factor family.</text>
</comment>
<dbReference type="InterPro" id="IPR007627">
    <property type="entry name" value="RNA_pol_sigma70_r2"/>
</dbReference>